<feature type="domain" description="NADPH-dependent FMN reductase-like" evidence="1">
    <location>
        <begin position="5"/>
        <end position="152"/>
    </location>
</feature>
<dbReference type="InterPro" id="IPR050712">
    <property type="entry name" value="NAD(P)H-dep_reductase"/>
</dbReference>
<dbReference type="InterPro" id="IPR029039">
    <property type="entry name" value="Flavoprotein-like_sf"/>
</dbReference>
<reference evidence="3" key="1">
    <citation type="submission" date="2016-11" db="EMBL/GenBank/DDBJ databases">
        <authorList>
            <person name="Varghese N."/>
            <person name="Submissions S."/>
        </authorList>
    </citation>
    <scope>NUCLEOTIDE SEQUENCE [LARGE SCALE GENOMIC DNA]</scope>
    <source>
        <strain evidence="3">Sac-22</strain>
    </source>
</reference>
<protein>
    <submittedName>
        <fullName evidence="2">Chromate reductase</fullName>
    </submittedName>
</protein>
<dbReference type="EMBL" id="FRCX01000006">
    <property type="protein sequence ID" value="SHN23627.1"/>
    <property type="molecule type" value="Genomic_DNA"/>
</dbReference>
<dbReference type="OrthoDB" id="9812295at2"/>
<dbReference type="PANTHER" id="PTHR30543:SF21">
    <property type="entry name" value="NAD(P)H-DEPENDENT FMN REDUCTASE LOT6"/>
    <property type="match status" value="1"/>
</dbReference>
<evidence type="ECO:0000313" key="3">
    <source>
        <dbReference type="Proteomes" id="UP000184339"/>
    </source>
</evidence>
<organism evidence="2 3">
    <name type="scientific">Duganella sacchari</name>
    <dbReference type="NCBI Taxonomy" id="551987"/>
    <lineage>
        <taxon>Bacteria</taxon>
        <taxon>Pseudomonadati</taxon>
        <taxon>Pseudomonadota</taxon>
        <taxon>Betaproteobacteria</taxon>
        <taxon>Burkholderiales</taxon>
        <taxon>Oxalobacteraceae</taxon>
        <taxon>Telluria group</taxon>
        <taxon>Duganella</taxon>
    </lineage>
</organism>
<dbReference type="PANTHER" id="PTHR30543">
    <property type="entry name" value="CHROMATE REDUCTASE"/>
    <property type="match status" value="1"/>
</dbReference>
<dbReference type="STRING" id="551987.SAMN05192549_10644"/>
<keyword evidence="3" id="KW-1185">Reference proteome</keyword>
<proteinExistence type="predicted"/>
<dbReference type="Gene3D" id="3.40.50.360">
    <property type="match status" value="1"/>
</dbReference>
<dbReference type="Pfam" id="PF03358">
    <property type="entry name" value="FMN_red"/>
    <property type="match status" value="1"/>
</dbReference>
<name>A0A1M7Q0Q6_9BURK</name>
<dbReference type="SUPFAM" id="SSF52218">
    <property type="entry name" value="Flavoproteins"/>
    <property type="match status" value="1"/>
</dbReference>
<gene>
    <name evidence="2" type="ORF">SAMN05192549_10644</name>
</gene>
<dbReference type="GO" id="GO:0016491">
    <property type="term" value="F:oxidoreductase activity"/>
    <property type="evidence" value="ECO:0007669"/>
    <property type="project" value="InterPro"/>
</dbReference>
<dbReference type="GO" id="GO:0005829">
    <property type="term" value="C:cytosol"/>
    <property type="evidence" value="ECO:0007669"/>
    <property type="project" value="TreeGrafter"/>
</dbReference>
<accession>A0A1M7Q0Q6</accession>
<dbReference type="GO" id="GO:0010181">
    <property type="term" value="F:FMN binding"/>
    <property type="evidence" value="ECO:0007669"/>
    <property type="project" value="TreeGrafter"/>
</dbReference>
<dbReference type="AlphaFoldDB" id="A0A1M7Q0Q6"/>
<evidence type="ECO:0000259" key="1">
    <source>
        <dbReference type="Pfam" id="PF03358"/>
    </source>
</evidence>
<sequence>MPAKKIAVVIGSLRKDSLNRKFAHEIIALAPPSLEFEIVEIGELAIYNQDLEENGATAPQAWTHFRQRIKDADGVLFFTPEYNRSIPAPLKNAIDVGSRPYGSSVWSGKPAGIVSISPGATGAFGANHHLRQCTVFLDMPLLQQPEAYIGGAANLLGADGKLNNDSTKQFLKKFIDTYATWVETNARK</sequence>
<dbReference type="Proteomes" id="UP000184339">
    <property type="component" value="Unassembled WGS sequence"/>
</dbReference>
<dbReference type="RefSeq" id="WP_072785586.1">
    <property type="nucleotide sequence ID" value="NZ_FRCX01000006.1"/>
</dbReference>
<dbReference type="InterPro" id="IPR005025">
    <property type="entry name" value="FMN_Rdtase-like_dom"/>
</dbReference>
<evidence type="ECO:0000313" key="2">
    <source>
        <dbReference type="EMBL" id="SHN23627.1"/>
    </source>
</evidence>